<evidence type="ECO:0000256" key="1">
    <source>
        <dbReference type="ARBA" id="ARBA00046345"/>
    </source>
</evidence>
<dbReference type="Gene3D" id="3.40.50.1010">
    <property type="entry name" value="5'-nuclease"/>
    <property type="match status" value="1"/>
</dbReference>
<dbReference type="InterPro" id="IPR003593">
    <property type="entry name" value="AAA+_ATPase"/>
</dbReference>
<proteinExistence type="inferred from homology"/>
<dbReference type="EMBL" id="CP002779">
    <property type="protein sequence ID" value="AEH24293.1"/>
    <property type="molecule type" value="Genomic_DNA"/>
</dbReference>
<reference evidence="4 5" key="1">
    <citation type="journal article" date="2011" name="J. Bacteriol.">
        <title>Complete genome sequence of the obligate piezophilic hyperthermophilic archaeon Pyrococcus yayanosii CH1.</title>
        <authorList>
            <person name="Jun X."/>
            <person name="Lupeng L."/>
            <person name="Minjuan X."/>
            <person name="Oger P."/>
            <person name="Fengping W."/>
            <person name="Jebbar M."/>
            <person name="Xiang X."/>
        </authorList>
    </citation>
    <scope>NUCLEOTIDE SEQUENCE [LARGE SCALE GENOMIC DNA]</scope>
    <source>
        <strain evidence="5">CH1 / JCM 16557</strain>
    </source>
</reference>
<evidence type="ECO:0000259" key="2">
    <source>
        <dbReference type="SMART" id="SM00382"/>
    </source>
</evidence>
<dbReference type="PANTHER" id="PTHR11603:SF147">
    <property type="entry name" value="MEMBRANE PROTEIN"/>
    <property type="match status" value="1"/>
</dbReference>
<dbReference type="InterPro" id="IPR009019">
    <property type="entry name" value="KH_sf_prok-type"/>
</dbReference>
<gene>
    <name evidence="4" type="ordered locus">PYCH_06050</name>
</gene>
<dbReference type="Proteomes" id="UP000008386">
    <property type="component" value="Chromosome"/>
</dbReference>
<dbReference type="InterPro" id="IPR001482">
    <property type="entry name" value="T2SS/T4SS_dom"/>
</dbReference>
<dbReference type="SUPFAM" id="SSF52540">
    <property type="entry name" value="P-loop containing nucleoside triphosphate hydrolases"/>
    <property type="match status" value="1"/>
</dbReference>
<dbReference type="InterPro" id="IPR002716">
    <property type="entry name" value="PIN_dom"/>
</dbReference>
<dbReference type="SUPFAM" id="SSF88723">
    <property type="entry name" value="PIN domain-like"/>
    <property type="match status" value="1"/>
</dbReference>
<evidence type="ECO:0000313" key="5">
    <source>
        <dbReference type="Proteomes" id="UP000008386"/>
    </source>
</evidence>
<keyword evidence="5" id="KW-1185">Reference proteome</keyword>
<organism evidence="4 5">
    <name type="scientific">Pyrococcus yayanosii (strain CH1 / JCM 16557)</name>
    <dbReference type="NCBI Taxonomy" id="529709"/>
    <lineage>
        <taxon>Archaea</taxon>
        <taxon>Methanobacteriati</taxon>
        <taxon>Methanobacteriota</taxon>
        <taxon>Thermococci</taxon>
        <taxon>Thermococcales</taxon>
        <taxon>Thermococcaceae</taxon>
        <taxon>Pyrococcus</taxon>
    </lineage>
</organism>
<dbReference type="PANTHER" id="PTHR11603">
    <property type="entry name" value="AAA FAMILY ATPASE"/>
    <property type="match status" value="1"/>
</dbReference>
<name>F8AI66_PYRYC</name>
<dbReference type="SMART" id="SM00382">
    <property type="entry name" value="AAA"/>
    <property type="match status" value="1"/>
</dbReference>
<accession>F8AI66</accession>
<dbReference type="InterPro" id="IPR052041">
    <property type="entry name" value="Nucleic_acid_metab_PIN/TRAM"/>
</dbReference>
<dbReference type="Pfam" id="PF00437">
    <property type="entry name" value="T2SSE"/>
    <property type="match status" value="1"/>
</dbReference>
<evidence type="ECO:0000313" key="4">
    <source>
        <dbReference type="EMBL" id="AEH24293.1"/>
    </source>
</evidence>
<dbReference type="Pfam" id="PF01850">
    <property type="entry name" value="PIN"/>
    <property type="match status" value="1"/>
</dbReference>
<dbReference type="InterPro" id="IPR027417">
    <property type="entry name" value="P-loop_NTPase"/>
</dbReference>
<dbReference type="GeneID" id="10837181"/>
<dbReference type="AlphaFoldDB" id="F8AI66"/>
<dbReference type="KEGG" id="pya:PYCH_06050"/>
<dbReference type="OrthoDB" id="7146at2157"/>
<dbReference type="SMART" id="SM00670">
    <property type="entry name" value="PINc"/>
    <property type="match status" value="1"/>
</dbReference>
<protein>
    <submittedName>
        <fullName evidence="4">ATPase</fullName>
    </submittedName>
</protein>
<comment type="similarity">
    <text evidence="1">In the N-terminal section; belongs to the PINc/VapC protein family.</text>
</comment>
<dbReference type="GO" id="GO:0003723">
    <property type="term" value="F:RNA binding"/>
    <property type="evidence" value="ECO:0007669"/>
    <property type="project" value="InterPro"/>
</dbReference>
<sequence>MKVVVPDTSVIVDGRLIQYLRELGEKVKVVIPEAVIAEIEHQANAGRAIGHVGLEELKKLRAMADEGKILLEFYGERPDFWQIKRAKAGEIDHMVREVARELNATLITGDQVQRDIAIAKGIDVIYLESRKEPRMRLEDFFDEETMSVHLKAGIKPLAKKGRPGEWKLVPVRDEPLTEEELEEIADDIIERARRDRESFIELDEQGATVVQLRNYRIVIAKPPFADRIEITAVRPVKKLSIEDYNLSEKLMERLRERAEGILVAGPPGAGKTTFVQALAEWYASMGKIVKTMEKPRDLQVSEEITQYTALGGSMEKTGDILLLVRPDYTIFDEMRKTSDFLIYADLRLAGVGMVGVVHATKPIDAIQRFIGRIELGMIPQIVDTVIFIKAGRVAKVLTLEYKVKVPSGMKEEDLARPVIEVRDFETGELEYEIYTFGEEVSVVPVKKEEKAPALRLAEKKLKQEIKKFLPDVYADVEIISPHKAVIYADEFDIPAIIGKKGKRITELEKRLGISIEVKSFAEKAPEPREKIPVDIEEKKKSIVLRVSPDYAKRPLRFYGGGEYIFTATPSKKGIVKVAKNTPIGRELKRLIDEGVDIWASP</sequence>
<dbReference type="CDD" id="cd09878">
    <property type="entry name" value="PIN_VapC_VirB11L-ATPase-like"/>
    <property type="match status" value="1"/>
</dbReference>
<dbReference type="NCBIfam" id="NF010335">
    <property type="entry name" value="PRK13764.1"/>
    <property type="match status" value="1"/>
</dbReference>
<feature type="domain" description="PIN" evidence="3">
    <location>
        <begin position="2"/>
        <end position="115"/>
    </location>
</feature>
<dbReference type="RefSeq" id="WP_013905350.1">
    <property type="nucleotide sequence ID" value="NC_015680.1"/>
</dbReference>
<dbReference type="HOGENOM" id="CLU_023387_0_0_2"/>
<dbReference type="eggNOG" id="arCOG04116">
    <property type="taxonomic scope" value="Archaea"/>
</dbReference>
<dbReference type="Gene3D" id="3.40.50.300">
    <property type="entry name" value="P-loop containing nucleotide triphosphate hydrolases"/>
    <property type="match status" value="1"/>
</dbReference>
<dbReference type="InterPro" id="IPR029060">
    <property type="entry name" value="PIN-like_dom_sf"/>
</dbReference>
<dbReference type="SUPFAM" id="SSF54814">
    <property type="entry name" value="Prokaryotic type KH domain (KH-domain type II)"/>
    <property type="match status" value="1"/>
</dbReference>
<feature type="domain" description="AAA+ ATPase" evidence="2">
    <location>
        <begin position="257"/>
        <end position="392"/>
    </location>
</feature>
<dbReference type="STRING" id="529709.PYCH_06050"/>
<evidence type="ECO:0000259" key="3">
    <source>
        <dbReference type="SMART" id="SM00670"/>
    </source>
</evidence>